<dbReference type="EMBL" id="CP058649">
    <property type="protein sequence ID" value="QUI24458.1"/>
    <property type="molecule type" value="Genomic_DNA"/>
</dbReference>
<protein>
    <submittedName>
        <fullName evidence="9">Sugar ABC transporter permease</fullName>
    </submittedName>
</protein>
<evidence type="ECO:0000256" key="2">
    <source>
        <dbReference type="ARBA" id="ARBA00022448"/>
    </source>
</evidence>
<dbReference type="PANTHER" id="PTHR30193:SF37">
    <property type="entry name" value="INNER MEMBRANE ABC TRANSPORTER PERMEASE PROTEIN YCJO"/>
    <property type="match status" value="1"/>
</dbReference>
<keyword evidence="10" id="KW-1185">Reference proteome</keyword>
<dbReference type="Proteomes" id="UP000683246">
    <property type="component" value="Chromosome"/>
</dbReference>
<feature type="domain" description="ABC transmembrane type-1" evidence="8">
    <location>
        <begin position="72"/>
        <end position="285"/>
    </location>
</feature>
<dbReference type="Gene3D" id="1.10.3720.10">
    <property type="entry name" value="MetI-like"/>
    <property type="match status" value="1"/>
</dbReference>
<keyword evidence="5 7" id="KW-1133">Transmembrane helix</keyword>
<comment type="similarity">
    <text evidence="7">Belongs to the binding-protein-dependent transport system permease family.</text>
</comment>
<evidence type="ECO:0000256" key="5">
    <source>
        <dbReference type="ARBA" id="ARBA00022989"/>
    </source>
</evidence>
<evidence type="ECO:0000256" key="6">
    <source>
        <dbReference type="ARBA" id="ARBA00023136"/>
    </source>
</evidence>
<evidence type="ECO:0000256" key="7">
    <source>
        <dbReference type="RuleBase" id="RU363032"/>
    </source>
</evidence>
<name>A0A8J8MNI6_9FIRM</name>
<evidence type="ECO:0000313" key="9">
    <source>
        <dbReference type="EMBL" id="QUI24458.1"/>
    </source>
</evidence>
<keyword evidence="6 7" id="KW-0472">Membrane</keyword>
<dbReference type="GO" id="GO:0055085">
    <property type="term" value="P:transmembrane transport"/>
    <property type="evidence" value="ECO:0007669"/>
    <property type="project" value="InterPro"/>
</dbReference>
<keyword evidence="2 7" id="KW-0813">Transport</keyword>
<dbReference type="SUPFAM" id="SSF161098">
    <property type="entry name" value="MetI-like"/>
    <property type="match status" value="1"/>
</dbReference>
<comment type="subcellular location">
    <subcellularLocation>
        <location evidence="1 7">Cell membrane</location>
        <topology evidence="1 7">Multi-pass membrane protein</topology>
    </subcellularLocation>
</comment>
<evidence type="ECO:0000313" key="10">
    <source>
        <dbReference type="Proteomes" id="UP000683246"/>
    </source>
</evidence>
<keyword evidence="3" id="KW-1003">Cell membrane</keyword>
<dbReference type="RefSeq" id="WP_212695152.1">
    <property type="nucleotide sequence ID" value="NZ_CP058649.1"/>
</dbReference>
<evidence type="ECO:0000256" key="4">
    <source>
        <dbReference type="ARBA" id="ARBA00022692"/>
    </source>
</evidence>
<feature type="transmembrane region" description="Helical" evidence="7">
    <location>
        <begin position="78"/>
        <end position="97"/>
    </location>
</feature>
<dbReference type="PROSITE" id="PS50928">
    <property type="entry name" value="ABC_TM1"/>
    <property type="match status" value="1"/>
</dbReference>
<dbReference type="InterPro" id="IPR000515">
    <property type="entry name" value="MetI-like"/>
</dbReference>
<evidence type="ECO:0000259" key="8">
    <source>
        <dbReference type="PROSITE" id="PS50928"/>
    </source>
</evidence>
<organism evidence="9 10">
    <name type="scientific">Vallitalea pronyensis</name>
    <dbReference type="NCBI Taxonomy" id="1348613"/>
    <lineage>
        <taxon>Bacteria</taxon>
        <taxon>Bacillati</taxon>
        <taxon>Bacillota</taxon>
        <taxon>Clostridia</taxon>
        <taxon>Lachnospirales</taxon>
        <taxon>Vallitaleaceae</taxon>
        <taxon>Vallitalea</taxon>
    </lineage>
</organism>
<dbReference type="CDD" id="cd06261">
    <property type="entry name" value="TM_PBP2"/>
    <property type="match status" value="1"/>
</dbReference>
<feature type="transmembrane region" description="Helical" evidence="7">
    <location>
        <begin position="158"/>
        <end position="181"/>
    </location>
</feature>
<dbReference type="GO" id="GO:0005886">
    <property type="term" value="C:plasma membrane"/>
    <property type="evidence" value="ECO:0007669"/>
    <property type="project" value="UniProtKB-SubCell"/>
</dbReference>
<dbReference type="KEGG" id="vpy:HZI73_20095"/>
<reference evidence="9" key="1">
    <citation type="submission" date="2020-07" db="EMBL/GenBank/DDBJ databases">
        <title>Vallitalea pronyensis genome.</title>
        <authorList>
            <person name="Postec A."/>
        </authorList>
    </citation>
    <scope>NUCLEOTIDE SEQUENCE</scope>
    <source>
        <strain evidence="9">FatNI3</strain>
    </source>
</reference>
<keyword evidence="4 7" id="KW-0812">Transmembrane</keyword>
<evidence type="ECO:0000256" key="3">
    <source>
        <dbReference type="ARBA" id="ARBA00022475"/>
    </source>
</evidence>
<gene>
    <name evidence="9" type="ORF">HZI73_20095</name>
</gene>
<evidence type="ECO:0000256" key="1">
    <source>
        <dbReference type="ARBA" id="ARBA00004651"/>
    </source>
</evidence>
<feature type="transmembrane region" description="Helical" evidence="7">
    <location>
        <begin position="266"/>
        <end position="287"/>
    </location>
</feature>
<sequence length="295" mass="33427">MKKSAIKRNVEAYMFILPSLVGFIGFMIYPIVYSFVISLMKWNMVKGFNASKFIGFNNYLKAIKNDYFIEGIFNNFKFSLMAVPLLIILSLLIAVLLNKEIYGRSMLRTMYFMPYVATVTAAAVVFSVLFHPVFGPVNGFLRFIGIKDLPQWIASSKYALPTIALFWVWKQLGYCIVIYLAGLQGIPKSYYEAASIDGASGFKKFWHITMPLVSPTTFFLVITSVIASLQLFPEVKIMTDGGPGTATVTAVYHIYRSGFEDYKMGYASAVAWLFFVIVTIVTLIQWVGQKKWVKY</sequence>
<dbReference type="InterPro" id="IPR051393">
    <property type="entry name" value="ABC_transporter_permease"/>
</dbReference>
<dbReference type="InterPro" id="IPR035906">
    <property type="entry name" value="MetI-like_sf"/>
</dbReference>
<feature type="transmembrane region" description="Helical" evidence="7">
    <location>
        <begin position="109"/>
        <end position="130"/>
    </location>
</feature>
<dbReference type="AlphaFoldDB" id="A0A8J8MNI6"/>
<dbReference type="PANTHER" id="PTHR30193">
    <property type="entry name" value="ABC TRANSPORTER PERMEASE PROTEIN"/>
    <property type="match status" value="1"/>
</dbReference>
<dbReference type="Pfam" id="PF00528">
    <property type="entry name" value="BPD_transp_1"/>
    <property type="match status" value="1"/>
</dbReference>
<feature type="transmembrane region" description="Helical" evidence="7">
    <location>
        <begin position="12"/>
        <end position="36"/>
    </location>
</feature>
<proteinExistence type="inferred from homology"/>
<accession>A0A8J8MNI6</accession>
<feature type="transmembrane region" description="Helical" evidence="7">
    <location>
        <begin position="212"/>
        <end position="232"/>
    </location>
</feature>